<reference evidence="2 3" key="1">
    <citation type="submission" date="2014-02" db="EMBL/GenBank/DDBJ databases">
        <title>The small core and large imbalanced accessory genome model reveals a collaborative survival strategy of Sorangium cellulosum strains in nature.</title>
        <authorList>
            <person name="Han K."/>
            <person name="Peng R."/>
            <person name="Blom J."/>
            <person name="Li Y.-Z."/>
        </authorList>
    </citation>
    <scope>NUCLEOTIDE SEQUENCE [LARGE SCALE GENOMIC DNA]</scope>
    <source>
        <strain evidence="2 3">So0008-312</strain>
    </source>
</reference>
<proteinExistence type="predicted"/>
<sequence>MRRRDSNSRPVASASPAGERSSAASAETLGPARGPLSIAEASAGMLVQDVLVHPADVVFVKGIVEASDGIALLLADRGGELTLAAPLGRGAEFAELLLDLERDVGVRRRGAPR</sequence>
<dbReference type="OrthoDB" id="5523909at2"/>
<evidence type="ECO:0008006" key="4">
    <source>
        <dbReference type="Google" id="ProtNLM"/>
    </source>
</evidence>
<protein>
    <recommendedName>
        <fullName evidence="4">DUF4911 domain-containing protein</fullName>
    </recommendedName>
</protein>
<feature type="region of interest" description="Disordered" evidence="1">
    <location>
        <begin position="1"/>
        <end position="30"/>
    </location>
</feature>
<evidence type="ECO:0000313" key="3">
    <source>
        <dbReference type="Proteomes" id="UP000075260"/>
    </source>
</evidence>
<dbReference type="Proteomes" id="UP000075260">
    <property type="component" value="Unassembled WGS sequence"/>
</dbReference>
<gene>
    <name evidence="2" type="ORF">BE15_34685</name>
</gene>
<dbReference type="AlphaFoldDB" id="A0A150QH42"/>
<evidence type="ECO:0000313" key="2">
    <source>
        <dbReference type="EMBL" id="KYF67182.1"/>
    </source>
</evidence>
<comment type="caution">
    <text evidence="2">The sequence shown here is derived from an EMBL/GenBank/DDBJ whole genome shotgun (WGS) entry which is preliminary data.</text>
</comment>
<evidence type="ECO:0000256" key="1">
    <source>
        <dbReference type="SAM" id="MobiDB-lite"/>
    </source>
</evidence>
<dbReference type="EMBL" id="JEMA01000677">
    <property type="protein sequence ID" value="KYF67182.1"/>
    <property type="molecule type" value="Genomic_DNA"/>
</dbReference>
<accession>A0A150QH42</accession>
<name>A0A150QH42_SORCE</name>
<organism evidence="2 3">
    <name type="scientific">Sorangium cellulosum</name>
    <name type="common">Polyangium cellulosum</name>
    <dbReference type="NCBI Taxonomy" id="56"/>
    <lineage>
        <taxon>Bacteria</taxon>
        <taxon>Pseudomonadati</taxon>
        <taxon>Myxococcota</taxon>
        <taxon>Polyangia</taxon>
        <taxon>Polyangiales</taxon>
        <taxon>Polyangiaceae</taxon>
        <taxon>Sorangium</taxon>
    </lineage>
</organism>